<evidence type="ECO:0000259" key="3">
    <source>
        <dbReference type="PROSITE" id="PS50956"/>
    </source>
</evidence>
<protein>
    <submittedName>
        <fullName evidence="4">Kinase</fullName>
    </submittedName>
</protein>
<organism evidence="4 5">
    <name type="scientific">Carboxydothermus islandicus</name>
    <dbReference type="NCBI Taxonomy" id="661089"/>
    <lineage>
        <taxon>Bacteria</taxon>
        <taxon>Bacillati</taxon>
        <taxon>Bacillota</taxon>
        <taxon>Clostridia</taxon>
        <taxon>Thermoanaerobacterales</taxon>
        <taxon>Thermoanaerobacteraceae</taxon>
        <taxon>Carboxydothermus</taxon>
    </lineage>
</organism>
<dbReference type="GO" id="GO:0016301">
    <property type="term" value="F:kinase activity"/>
    <property type="evidence" value="ECO:0007669"/>
    <property type="project" value="UniProtKB-KW"/>
</dbReference>
<name>A0A1L8D274_9THEO</name>
<dbReference type="AlphaFoldDB" id="A0A1L8D274"/>
<dbReference type="GO" id="GO:0006355">
    <property type="term" value="P:regulation of DNA-templated transcription"/>
    <property type="evidence" value="ECO:0007669"/>
    <property type="project" value="InterPro"/>
</dbReference>
<dbReference type="InterPro" id="IPR029056">
    <property type="entry name" value="Ribokinase-like"/>
</dbReference>
<comment type="caution">
    <text evidence="4">The sequence shown here is derived from an EMBL/GenBank/DDBJ whole genome shotgun (WGS) entry which is preliminary data.</text>
</comment>
<dbReference type="InterPro" id="IPR000485">
    <property type="entry name" value="AsnC-type_HTH_dom"/>
</dbReference>
<proteinExistence type="predicted"/>
<dbReference type="Gene3D" id="1.10.10.10">
    <property type="entry name" value="Winged helix-like DNA-binding domain superfamily/Winged helix DNA-binding domain"/>
    <property type="match status" value="1"/>
</dbReference>
<dbReference type="Gene3D" id="3.40.1190.20">
    <property type="match status" value="1"/>
</dbReference>
<feature type="domain" description="HTH asnC-type" evidence="3">
    <location>
        <begin position="1"/>
        <end position="75"/>
    </location>
</feature>
<dbReference type="GO" id="GO:0005829">
    <property type="term" value="C:cytosol"/>
    <property type="evidence" value="ECO:0007669"/>
    <property type="project" value="TreeGrafter"/>
</dbReference>
<dbReference type="CDD" id="cd01941">
    <property type="entry name" value="YeiC_kinase_like"/>
    <property type="match status" value="1"/>
</dbReference>
<dbReference type="Proteomes" id="UP000187338">
    <property type="component" value="Unassembled WGS sequence"/>
</dbReference>
<dbReference type="PROSITE" id="PS50956">
    <property type="entry name" value="HTH_ASNC_2"/>
    <property type="match status" value="1"/>
</dbReference>
<dbReference type="PROSITE" id="PS00583">
    <property type="entry name" value="PFKB_KINASES_1"/>
    <property type="match status" value="1"/>
</dbReference>
<dbReference type="GO" id="GO:0043565">
    <property type="term" value="F:sequence-specific DNA binding"/>
    <property type="evidence" value="ECO:0007669"/>
    <property type="project" value="InterPro"/>
</dbReference>
<dbReference type="PANTHER" id="PTHR10584">
    <property type="entry name" value="SUGAR KINASE"/>
    <property type="match status" value="1"/>
</dbReference>
<sequence>MTRREEEILKLLRENPFINQEEIARILGITRSSVGVHIANLMKKGKIKGRGYILSPNEPEVTVIGGANIDIYGFPYEKLRLYDSNPGKIKINVGGVGRNIAENLARLGVATRLITAVGDDFYGKYISERCREAGVNTEEILTVSGESSSVYLAIMDEAGDMTAAVAGMDILNHLTLDFLKRKLSIINSSPVCVVDTNLPAKSLEFLINNASKTEFFLDGVSVTKALKLKELQGKFYAVKLNKMEAEGVTGENLNTDAGLKKAAEFFLNKGVEQVYFTLGAEGVFYADNKSYGKIVLPPVQPVNTTGAGDAFTAAIVYSYLKGYDIDRAARFGAAAAILTLLVEETVNPEISEEKIKKKMEVLGL</sequence>
<dbReference type="OrthoDB" id="9806249at2"/>
<dbReference type="STRING" id="661089.ciss_11470"/>
<reference evidence="5" key="1">
    <citation type="submission" date="2016-12" db="EMBL/GenBank/DDBJ databases">
        <title>Draft Genome Sequences od Carboxydothermus pertinax and islandicus, Hydrogenogenic Carboxydotrophic Bacteria.</title>
        <authorList>
            <person name="Fukuyama Y."/>
            <person name="Ohmae K."/>
            <person name="Yoneda Y."/>
            <person name="Yoshida T."/>
            <person name="Sako Y."/>
        </authorList>
    </citation>
    <scope>NUCLEOTIDE SEQUENCE [LARGE SCALE GENOMIC DNA]</scope>
    <source>
        <strain evidence="5">SET</strain>
    </source>
</reference>
<dbReference type="Pfam" id="PF00294">
    <property type="entry name" value="PfkB"/>
    <property type="match status" value="1"/>
</dbReference>
<keyword evidence="1" id="KW-0808">Transferase</keyword>
<dbReference type="PROSITE" id="PS00584">
    <property type="entry name" value="PFKB_KINASES_2"/>
    <property type="match status" value="1"/>
</dbReference>
<dbReference type="SMART" id="SM00419">
    <property type="entry name" value="HTH_CRP"/>
    <property type="match status" value="1"/>
</dbReference>
<dbReference type="PANTHER" id="PTHR10584:SF166">
    <property type="entry name" value="RIBOKINASE"/>
    <property type="match status" value="1"/>
</dbReference>
<dbReference type="InterPro" id="IPR036388">
    <property type="entry name" value="WH-like_DNA-bd_sf"/>
</dbReference>
<gene>
    <name evidence="4" type="ORF">ciss_11470</name>
</gene>
<evidence type="ECO:0000256" key="1">
    <source>
        <dbReference type="ARBA" id="ARBA00022679"/>
    </source>
</evidence>
<evidence type="ECO:0000256" key="2">
    <source>
        <dbReference type="ARBA" id="ARBA00022777"/>
    </source>
</evidence>
<dbReference type="InterPro" id="IPR002173">
    <property type="entry name" value="Carboh/pur_kinase_PfkB_CS"/>
</dbReference>
<dbReference type="RefSeq" id="WP_075865377.1">
    <property type="nucleotide sequence ID" value="NZ_BDJL01000035.1"/>
</dbReference>
<keyword evidence="5" id="KW-1185">Reference proteome</keyword>
<accession>A0A1L8D274</accession>
<dbReference type="InterPro" id="IPR036390">
    <property type="entry name" value="WH_DNA-bd_sf"/>
</dbReference>
<dbReference type="SUPFAM" id="SSF46785">
    <property type="entry name" value="Winged helix' DNA-binding domain"/>
    <property type="match status" value="1"/>
</dbReference>
<evidence type="ECO:0000313" key="5">
    <source>
        <dbReference type="Proteomes" id="UP000187338"/>
    </source>
</evidence>
<dbReference type="SUPFAM" id="SSF53613">
    <property type="entry name" value="Ribokinase-like"/>
    <property type="match status" value="1"/>
</dbReference>
<dbReference type="EMBL" id="BDJL01000035">
    <property type="protein sequence ID" value="GAV25214.1"/>
    <property type="molecule type" value="Genomic_DNA"/>
</dbReference>
<dbReference type="InterPro" id="IPR011611">
    <property type="entry name" value="PfkB_dom"/>
</dbReference>
<dbReference type="InterPro" id="IPR012318">
    <property type="entry name" value="HTH_CRP"/>
</dbReference>
<evidence type="ECO:0000313" key="4">
    <source>
        <dbReference type="EMBL" id="GAV25214.1"/>
    </source>
</evidence>
<dbReference type="Pfam" id="PF13412">
    <property type="entry name" value="HTH_24"/>
    <property type="match status" value="1"/>
</dbReference>
<keyword evidence="2 4" id="KW-0418">Kinase</keyword>